<dbReference type="Proteomes" id="UP001596112">
    <property type="component" value="Unassembled WGS sequence"/>
</dbReference>
<name>A0ABW1BBK2_9ACTN</name>
<sequence>MTRYVPDLFPRADRERGDAITLGMLLNHTSHLGDYVLGAFLVGPAGPVPN</sequence>
<evidence type="ECO:0000313" key="1">
    <source>
        <dbReference type="EMBL" id="MFC5810083.1"/>
    </source>
</evidence>
<dbReference type="SUPFAM" id="SSF56601">
    <property type="entry name" value="beta-lactamase/transpeptidase-like"/>
    <property type="match status" value="1"/>
</dbReference>
<proteinExistence type="predicted"/>
<gene>
    <name evidence="1" type="ORF">ACFQGO_21695</name>
</gene>
<dbReference type="RefSeq" id="WP_334314067.1">
    <property type="nucleotide sequence ID" value="NZ_JAQOSL010000003.1"/>
</dbReference>
<organism evidence="1 2">
    <name type="scientific">Streptomyces heilongjiangensis</name>
    <dbReference type="NCBI Taxonomy" id="945052"/>
    <lineage>
        <taxon>Bacteria</taxon>
        <taxon>Bacillati</taxon>
        <taxon>Actinomycetota</taxon>
        <taxon>Actinomycetes</taxon>
        <taxon>Kitasatosporales</taxon>
        <taxon>Streptomycetaceae</taxon>
        <taxon>Streptomyces</taxon>
    </lineage>
</organism>
<dbReference type="Gene3D" id="3.40.710.10">
    <property type="entry name" value="DD-peptidase/beta-lactamase superfamily"/>
    <property type="match status" value="1"/>
</dbReference>
<dbReference type="EMBL" id="JBHSNZ010000014">
    <property type="protein sequence ID" value="MFC5810083.1"/>
    <property type="molecule type" value="Genomic_DNA"/>
</dbReference>
<keyword evidence="2" id="KW-1185">Reference proteome</keyword>
<accession>A0ABW1BBK2</accession>
<reference evidence="2" key="1">
    <citation type="journal article" date="2019" name="Int. J. Syst. Evol. Microbiol.">
        <title>The Global Catalogue of Microorganisms (GCM) 10K type strain sequencing project: providing services to taxonomists for standard genome sequencing and annotation.</title>
        <authorList>
            <consortium name="The Broad Institute Genomics Platform"/>
            <consortium name="The Broad Institute Genome Sequencing Center for Infectious Disease"/>
            <person name="Wu L."/>
            <person name="Ma J."/>
        </authorList>
    </citation>
    <scope>NUCLEOTIDE SEQUENCE [LARGE SCALE GENOMIC DNA]</scope>
    <source>
        <strain evidence="2">JCM 9918</strain>
    </source>
</reference>
<comment type="caution">
    <text evidence="1">The sequence shown here is derived from an EMBL/GenBank/DDBJ whole genome shotgun (WGS) entry which is preliminary data.</text>
</comment>
<dbReference type="InterPro" id="IPR012338">
    <property type="entry name" value="Beta-lactam/transpept-like"/>
</dbReference>
<protein>
    <submittedName>
        <fullName evidence="1">Uncharacterized protein</fullName>
    </submittedName>
</protein>
<evidence type="ECO:0000313" key="2">
    <source>
        <dbReference type="Proteomes" id="UP001596112"/>
    </source>
</evidence>